<evidence type="ECO:0000256" key="6">
    <source>
        <dbReference type="SAM" id="MobiDB-lite"/>
    </source>
</evidence>
<feature type="region of interest" description="Disordered" evidence="6">
    <location>
        <begin position="101"/>
        <end position="123"/>
    </location>
</feature>
<keyword evidence="7" id="KW-0812">Transmembrane</keyword>
<reference evidence="8 9" key="1">
    <citation type="journal article" date="2012" name="Genome Biol.">
        <title>The genome of the polar eukaryotic microalga coccomyxa subellipsoidea reveals traits of cold adaptation.</title>
        <authorList>
            <person name="Blanc G."/>
            <person name="Agarkova I."/>
            <person name="Grimwood J."/>
            <person name="Kuo A."/>
            <person name="Brueggeman A."/>
            <person name="Dunigan D."/>
            <person name="Gurnon J."/>
            <person name="Ladunga I."/>
            <person name="Lindquist E."/>
            <person name="Lucas S."/>
            <person name="Pangilinan J."/>
            <person name="Proschold T."/>
            <person name="Salamov A."/>
            <person name="Schmutz J."/>
            <person name="Weeks D."/>
            <person name="Yamada T."/>
            <person name="Claverie J.M."/>
            <person name="Grigoriev I."/>
            <person name="Van Etten J."/>
            <person name="Lomsadze A."/>
            <person name="Borodovsky M."/>
        </authorList>
    </citation>
    <scope>NUCLEOTIDE SEQUENCE [LARGE SCALE GENOMIC DNA]</scope>
    <source>
        <strain evidence="8 9">C-169</strain>
    </source>
</reference>
<dbReference type="OrthoDB" id="191334at2759"/>
<dbReference type="GO" id="GO:0016757">
    <property type="term" value="F:glycosyltransferase activity"/>
    <property type="evidence" value="ECO:0007669"/>
    <property type="project" value="UniProtKB-KW"/>
</dbReference>
<dbReference type="GO" id="GO:0016020">
    <property type="term" value="C:membrane"/>
    <property type="evidence" value="ECO:0007669"/>
    <property type="project" value="UniProtKB-SubCell"/>
</dbReference>
<evidence type="ECO:0000256" key="5">
    <source>
        <dbReference type="ARBA" id="ARBA00023180"/>
    </source>
</evidence>
<feature type="compositionally biased region" description="Basic and acidic residues" evidence="6">
    <location>
        <begin position="101"/>
        <end position="111"/>
    </location>
</feature>
<dbReference type="eggNOG" id="ENOG502QS7F">
    <property type="taxonomic scope" value="Eukaryota"/>
</dbReference>
<name>I0YYV7_COCSC</name>
<dbReference type="KEGG" id="csl:COCSUDRAFT_47351"/>
<gene>
    <name evidence="8" type="ORF">COCSUDRAFT_47351</name>
</gene>
<dbReference type="RefSeq" id="XP_005648120.1">
    <property type="nucleotide sequence ID" value="XM_005648063.1"/>
</dbReference>
<keyword evidence="7" id="KW-1133">Transmembrane helix</keyword>
<keyword evidence="5" id="KW-0325">Glycoprotein</keyword>
<dbReference type="PANTHER" id="PTHR31042:SF8">
    <property type="entry name" value="CORE-2_I-BRANCHING BETA-1,6-N-ACETYLGLUCOSAMINYLTRANSFERASE FAMILY PROTEIN"/>
    <property type="match status" value="1"/>
</dbReference>
<evidence type="ECO:0000313" key="9">
    <source>
        <dbReference type="Proteomes" id="UP000007264"/>
    </source>
</evidence>
<protein>
    <submittedName>
        <fullName evidence="8">Uncharacterized protein</fullName>
    </submittedName>
</protein>
<feature type="transmembrane region" description="Helical" evidence="7">
    <location>
        <begin position="41"/>
        <end position="62"/>
    </location>
</feature>
<evidence type="ECO:0000313" key="8">
    <source>
        <dbReference type="EMBL" id="EIE23576.1"/>
    </source>
</evidence>
<evidence type="ECO:0000256" key="1">
    <source>
        <dbReference type="ARBA" id="ARBA00004606"/>
    </source>
</evidence>
<dbReference type="EMBL" id="AGSI01000007">
    <property type="protein sequence ID" value="EIE23576.1"/>
    <property type="molecule type" value="Genomic_DNA"/>
</dbReference>
<keyword evidence="4 7" id="KW-0472">Membrane</keyword>
<organism evidence="8 9">
    <name type="scientific">Coccomyxa subellipsoidea (strain C-169)</name>
    <name type="common">Green microalga</name>
    <dbReference type="NCBI Taxonomy" id="574566"/>
    <lineage>
        <taxon>Eukaryota</taxon>
        <taxon>Viridiplantae</taxon>
        <taxon>Chlorophyta</taxon>
        <taxon>core chlorophytes</taxon>
        <taxon>Trebouxiophyceae</taxon>
        <taxon>Trebouxiophyceae incertae sedis</taxon>
        <taxon>Coccomyxaceae</taxon>
        <taxon>Coccomyxa</taxon>
        <taxon>Coccomyxa subellipsoidea</taxon>
    </lineage>
</organism>
<feature type="region of interest" description="Disordered" evidence="6">
    <location>
        <begin position="1"/>
        <end position="30"/>
    </location>
</feature>
<evidence type="ECO:0000256" key="2">
    <source>
        <dbReference type="ARBA" id="ARBA00022676"/>
    </source>
</evidence>
<keyword evidence="3" id="KW-0808">Transferase</keyword>
<evidence type="ECO:0000256" key="4">
    <source>
        <dbReference type="ARBA" id="ARBA00023136"/>
    </source>
</evidence>
<comment type="caution">
    <text evidence="8">The sequence shown here is derived from an EMBL/GenBank/DDBJ whole genome shotgun (WGS) entry which is preliminary data.</text>
</comment>
<proteinExistence type="predicted"/>
<keyword evidence="2" id="KW-0328">Glycosyltransferase</keyword>
<dbReference type="InterPro" id="IPR003406">
    <property type="entry name" value="Glyco_trans_14"/>
</dbReference>
<dbReference type="PANTHER" id="PTHR31042">
    <property type="entry name" value="CORE-2/I-BRANCHING BETA-1,6-N-ACETYLGLUCOSAMINYLTRANSFERASE FAMILY PROTEIN-RELATED"/>
    <property type="match status" value="1"/>
</dbReference>
<dbReference type="Proteomes" id="UP000007264">
    <property type="component" value="Unassembled WGS sequence"/>
</dbReference>
<dbReference type="GeneID" id="17041568"/>
<dbReference type="Pfam" id="PF02485">
    <property type="entry name" value="Branch"/>
    <property type="match status" value="1"/>
</dbReference>
<evidence type="ECO:0000256" key="3">
    <source>
        <dbReference type="ARBA" id="ARBA00022679"/>
    </source>
</evidence>
<evidence type="ECO:0000256" key="7">
    <source>
        <dbReference type="SAM" id="Phobius"/>
    </source>
</evidence>
<dbReference type="AlphaFoldDB" id="I0YYV7"/>
<sequence>MPLSQRAITPKASPAAALPTLQGGPHRAPQLNERKGGMTRLCHVFLAILGLHCITLVLAGAWPHEDGSVIRTVLLPELLFWQGVLPNGSSGNLPAWHAAGRRRDSEDEPGGHAKKFVNGHPWHPTHGQGEAAMRELESVNKQAASEETLLVQVAAKKKEEAAQQIEGWPREGLWGALVSFLVEDKVTWADRLAEHLKARTLDAWEDDRLAQFEAGQTILRADAKAGQLAVSIGQDAHVRSPDRCAAALRMPKVAFMFLTRGVLYHERTWDLWFRGAVGLLPLASLQAADCEAGLLDHLKHSCGAKSGAGLLQQQHLFSVYAHVGANEVNWKGFPEDSMFHGREITERVTVKWGTFALVEATRALMRAALEDSLNQKFVLLSEAGIPLYPPDTFYMQLMSERKSRINSCVIPGVERDVHRWIWRMETESMRQEHWRKSSQWVTLGRKHAEIAVEDTEIASSFGAECQPSWRDGWWRDCYSDEHYFATLLATKNLDHETDCEGQTMHVDWSFGGEHPRSYSVRETTSSKLRQLRQPSQGCSYAEAIRTSAAQFVHVDNLTQVTCRAERVPYAGSLGYQCPLMARKFAPETAAHIHGLITDCSSRLNISRISGC</sequence>
<dbReference type="InterPro" id="IPR044174">
    <property type="entry name" value="BC10-like"/>
</dbReference>
<keyword evidence="9" id="KW-1185">Reference proteome</keyword>
<comment type="subcellular location">
    <subcellularLocation>
        <location evidence="1">Membrane</location>
        <topology evidence="1">Single-pass type II membrane protein</topology>
    </subcellularLocation>
</comment>
<accession>I0YYV7</accession>